<name>A0A1Y0KZ49_9MOLU</name>
<proteinExistence type="predicted"/>
<evidence type="ECO:0008006" key="4">
    <source>
        <dbReference type="Google" id="ProtNLM"/>
    </source>
</evidence>
<evidence type="ECO:0000313" key="3">
    <source>
        <dbReference type="Proteomes" id="UP000231179"/>
    </source>
</evidence>
<keyword evidence="3" id="KW-1185">Reference proteome</keyword>
<sequence length="194" mass="22812">MKKILNLSLVLMSFNLVTNTVACLDPGNDPYEYLPSRISGNYENLISKSDPIIFKEEENTKIDWSPLVIDAIKSFASDKFENEKFWHLRNQFVDEYTFNKQFSETITFNYQNSVFKQNEVLKLDENELVDIIRVKNYNLDPDIEENQLHFKEIVLEKYKFETTEGNLGQYNNLNSTKEIKNLYINNIDTKNLGI</sequence>
<reference evidence="2 3" key="1">
    <citation type="submission" date="2017-11" db="EMBL/GenBank/DDBJ databases">
        <title>Complete genome sequence of Spiroplasma clarkii CN-5 (DSM 19994).</title>
        <authorList>
            <person name="Tsai Y.-M."/>
            <person name="Chang A."/>
            <person name="Lo W.-S."/>
            <person name="Kuo C.-H."/>
        </authorList>
    </citation>
    <scope>NUCLEOTIDE SEQUENCE [LARGE SCALE GENOMIC DNA]</scope>
    <source>
        <strain evidence="2 3">CN-5</strain>
    </source>
</reference>
<dbReference type="AlphaFoldDB" id="A0A1Y0KZ49"/>
<organism evidence="2 3">
    <name type="scientific">Spiroplasma clarkii</name>
    <dbReference type="NCBI Taxonomy" id="2139"/>
    <lineage>
        <taxon>Bacteria</taxon>
        <taxon>Bacillati</taxon>
        <taxon>Mycoplasmatota</taxon>
        <taxon>Mollicutes</taxon>
        <taxon>Entomoplasmatales</taxon>
        <taxon>Spiroplasmataceae</taxon>
        <taxon>Spiroplasma</taxon>
    </lineage>
</organism>
<dbReference type="RefSeq" id="WP_100254026.1">
    <property type="nucleotide sequence ID" value="NZ_CP015819.1"/>
</dbReference>
<dbReference type="Proteomes" id="UP000231179">
    <property type="component" value="Chromosome"/>
</dbReference>
<gene>
    <name evidence="2" type="ORF">SCLAR_v1c01280</name>
</gene>
<protein>
    <recommendedName>
        <fullName evidence="4">Lipoprotein</fullName>
    </recommendedName>
</protein>
<evidence type="ECO:0000313" key="2">
    <source>
        <dbReference type="EMBL" id="ATX70459.1"/>
    </source>
</evidence>
<dbReference type="EMBL" id="CP024870">
    <property type="protein sequence ID" value="ATX70459.1"/>
    <property type="molecule type" value="Genomic_DNA"/>
</dbReference>
<keyword evidence="1" id="KW-0732">Signal</keyword>
<evidence type="ECO:0000256" key="1">
    <source>
        <dbReference type="SAM" id="SignalP"/>
    </source>
</evidence>
<feature type="signal peptide" evidence="1">
    <location>
        <begin position="1"/>
        <end position="22"/>
    </location>
</feature>
<accession>A0A1Y0KZ49</accession>
<feature type="chain" id="PRO_5012620854" description="Lipoprotein" evidence="1">
    <location>
        <begin position="23"/>
        <end position="194"/>
    </location>
</feature>
<dbReference type="KEGG" id="scla:SCLARK_00257"/>